<name>X1S3R6_9ZZZZ</name>
<dbReference type="InterPro" id="IPR004869">
    <property type="entry name" value="MMPL_dom"/>
</dbReference>
<evidence type="ECO:0000256" key="7">
    <source>
        <dbReference type="SAM" id="Phobius"/>
    </source>
</evidence>
<proteinExistence type="inferred from homology"/>
<comment type="subcellular location">
    <subcellularLocation>
        <location evidence="1">Cell membrane</location>
        <topology evidence="1">Multi-pass membrane protein</topology>
    </subcellularLocation>
</comment>
<evidence type="ECO:0000256" key="1">
    <source>
        <dbReference type="ARBA" id="ARBA00004651"/>
    </source>
</evidence>
<dbReference type="InterPro" id="IPR000731">
    <property type="entry name" value="SSD"/>
</dbReference>
<keyword evidence="6 7" id="KW-0472">Membrane</keyword>
<dbReference type="EMBL" id="BARW01006268">
    <property type="protein sequence ID" value="GAI87513.1"/>
    <property type="molecule type" value="Genomic_DNA"/>
</dbReference>
<evidence type="ECO:0000256" key="6">
    <source>
        <dbReference type="ARBA" id="ARBA00023136"/>
    </source>
</evidence>
<comment type="similarity">
    <text evidence="2">Belongs to the resistance-nodulation-cell division (RND) (TC 2.A.6) family. MmpL subfamily.</text>
</comment>
<feature type="transmembrane region" description="Helical" evidence="7">
    <location>
        <begin position="64"/>
        <end position="87"/>
    </location>
</feature>
<evidence type="ECO:0000259" key="8">
    <source>
        <dbReference type="PROSITE" id="PS50156"/>
    </source>
</evidence>
<dbReference type="InterPro" id="IPR050545">
    <property type="entry name" value="Mycobact_MmpL"/>
</dbReference>
<evidence type="ECO:0000256" key="5">
    <source>
        <dbReference type="ARBA" id="ARBA00022989"/>
    </source>
</evidence>
<dbReference type="SUPFAM" id="SSF82866">
    <property type="entry name" value="Multidrug efflux transporter AcrB transmembrane domain"/>
    <property type="match status" value="1"/>
</dbReference>
<accession>X1S3R6</accession>
<reference evidence="9" key="1">
    <citation type="journal article" date="2014" name="Front. Microbiol.">
        <title>High frequency of phylogenetically diverse reductive dehalogenase-homologous genes in deep subseafloor sedimentary metagenomes.</title>
        <authorList>
            <person name="Kawai M."/>
            <person name="Futagami T."/>
            <person name="Toyoda A."/>
            <person name="Takaki Y."/>
            <person name="Nishi S."/>
            <person name="Hori S."/>
            <person name="Arai W."/>
            <person name="Tsubouchi T."/>
            <person name="Morono Y."/>
            <person name="Uchiyama I."/>
            <person name="Ito T."/>
            <person name="Fujiyama A."/>
            <person name="Inagaki F."/>
            <person name="Takami H."/>
        </authorList>
    </citation>
    <scope>NUCLEOTIDE SEQUENCE</scope>
    <source>
        <strain evidence="9">Expedition CK06-06</strain>
    </source>
</reference>
<evidence type="ECO:0000256" key="3">
    <source>
        <dbReference type="ARBA" id="ARBA00022475"/>
    </source>
</evidence>
<protein>
    <recommendedName>
        <fullName evidence="8">SSD domain-containing protein</fullName>
    </recommendedName>
</protein>
<keyword evidence="3" id="KW-1003">Cell membrane</keyword>
<gene>
    <name evidence="9" type="ORF">S12H4_13160</name>
</gene>
<dbReference type="AlphaFoldDB" id="X1S3R6"/>
<sequence>YVGILDWMFPRVLGDVSAVYWATPVMSFSILLGLGLDYDIFLLSRISEYRNKGYTERASVIKGLYKTGGVISMAGIIMAIAFSGLMFSNVLVMTEFGFILTFAVLIDTFIIRTILVPAIMSIADKWNWWPGKKPEATKDEYHID</sequence>
<keyword evidence="5 7" id="KW-1133">Transmembrane helix</keyword>
<dbReference type="Gene3D" id="1.20.1640.10">
    <property type="entry name" value="Multidrug efflux transporter AcrB transmembrane domain"/>
    <property type="match status" value="1"/>
</dbReference>
<feature type="non-terminal residue" evidence="9">
    <location>
        <position position="1"/>
    </location>
</feature>
<evidence type="ECO:0000313" key="9">
    <source>
        <dbReference type="EMBL" id="GAI87513.1"/>
    </source>
</evidence>
<organism evidence="9">
    <name type="scientific">marine sediment metagenome</name>
    <dbReference type="NCBI Taxonomy" id="412755"/>
    <lineage>
        <taxon>unclassified sequences</taxon>
        <taxon>metagenomes</taxon>
        <taxon>ecological metagenomes</taxon>
    </lineage>
</organism>
<dbReference type="PANTHER" id="PTHR33406">
    <property type="entry name" value="MEMBRANE PROTEIN MJ1562-RELATED"/>
    <property type="match status" value="1"/>
</dbReference>
<keyword evidence="4 7" id="KW-0812">Transmembrane</keyword>
<comment type="caution">
    <text evidence="9">The sequence shown here is derived from an EMBL/GenBank/DDBJ whole genome shotgun (WGS) entry which is preliminary data.</text>
</comment>
<dbReference type="GO" id="GO:0005886">
    <property type="term" value="C:plasma membrane"/>
    <property type="evidence" value="ECO:0007669"/>
    <property type="project" value="UniProtKB-SubCell"/>
</dbReference>
<evidence type="ECO:0000256" key="2">
    <source>
        <dbReference type="ARBA" id="ARBA00010157"/>
    </source>
</evidence>
<evidence type="ECO:0000256" key="4">
    <source>
        <dbReference type="ARBA" id="ARBA00022692"/>
    </source>
</evidence>
<feature type="domain" description="SSD" evidence="8">
    <location>
        <begin position="1"/>
        <end position="122"/>
    </location>
</feature>
<dbReference type="PANTHER" id="PTHR33406:SF6">
    <property type="entry name" value="MEMBRANE PROTEIN YDGH-RELATED"/>
    <property type="match status" value="1"/>
</dbReference>
<dbReference type="Pfam" id="PF03176">
    <property type="entry name" value="MMPL"/>
    <property type="match status" value="1"/>
</dbReference>
<feature type="transmembrane region" description="Helical" evidence="7">
    <location>
        <begin position="99"/>
        <end position="123"/>
    </location>
</feature>
<dbReference type="PROSITE" id="PS50156">
    <property type="entry name" value="SSD"/>
    <property type="match status" value="1"/>
</dbReference>
<feature type="transmembrane region" description="Helical" evidence="7">
    <location>
        <begin position="20"/>
        <end position="43"/>
    </location>
</feature>